<gene>
    <name evidence="1" type="ORF">NLG97_g8352</name>
</gene>
<sequence length="197" mass="21508">MATNCLGPFLLSRYLRDLQTRTAALESTTPGTVRTVWVSSMLSGASVDDGIAFDDATGAPKVQKNAMDNYMQSKAGAVFMAHESAQRFGESGIINMSVHPGLMKTELQRHKSPIVKHIMGIAFKPAKFGAYSELFAGFSPEVTKEHNGAFAIPWGRFGKLPGHVAKALKTQEEGGTGTSARFWKWCEQETKPFFTES</sequence>
<protein>
    <submittedName>
        <fullName evidence="1">Uncharacterized protein</fullName>
    </submittedName>
</protein>
<evidence type="ECO:0000313" key="2">
    <source>
        <dbReference type="Proteomes" id="UP001148737"/>
    </source>
</evidence>
<dbReference type="Proteomes" id="UP001148737">
    <property type="component" value="Unassembled WGS sequence"/>
</dbReference>
<evidence type="ECO:0000313" key="1">
    <source>
        <dbReference type="EMBL" id="KAJ3479315.1"/>
    </source>
</evidence>
<reference evidence="1" key="1">
    <citation type="submission" date="2022-07" db="EMBL/GenBank/DDBJ databases">
        <title>Genome Sequence of Lecanicillium saksenae.</title>
        <authorList>
            <person name="Buettner E."/>
        </authorList>
    </citation>
    <scope>NUCLEOTIDE SEQUENCE</scope>
    <source>
        <strain evidence="1">VT-O1</strain>
    </source>
</reference>
<organism evidence="1 2">
    <name type="scientific">Lecanicillium saksenae</name>
    <dbReference type="NCBI Taxonomy" id="468837"/>
    <lineage>
        <taxon>Eukaryota</taxon>
        <taxon>Fungi</taxon>
        <taxon>Dikarya</taxon>
        <taxon>Ascomycota</taxon>
        <taxon>Pezizomycotina</taxon>
        <taxon>Sordariomycetes</taxon>
        <taxon>Hypocreomycetidae</taxon>
        <taxon>Hypocreales</taxon>
        <taxon>Cordycipitaceae</taxon>
        <taxon>Lecanicillium</taxon>
    </lineage>
</organism>
<comment type="caution">
    <text evidence="1">The sequence shown here is derived from an EMBL/GenBank/DDBJ whole genome shotgun (WGS) entry which is preliminary data.</text>
</comment>
<accession>A0ACC1QMF1</accession>
<proteinExistence type="predicted"/>
<dbReference type="EMBL" id="JANAKD010001451">
    <property type="protein sequence ID" value="KAJ3479315.1"/>
    <property type="molecule type" value="Genomic_DNA"/>
</dbReference>
<keyword evidence="2" id="KW-1185">Reference proteome</keyword>
<name>A0ACC1QMF1_9HYPO</name>